<dbReference type="InterPro" id="IPR000073">
    <property type="entry name" value="AB_hydrolase_1"/>
</dbReference>
<accession>A0A0D0QG33</accession>
<dbReference type="Pfam" id="PF00561">
    <property type="entry name" value="Abhydrolase_1"/>
    <property type="match status" value="1"/>
</dbReference>
<dbReference type="GO" id="GO:0016787">
    <property type="term" value="F:hydrolase activity"/>
    <property type="evidence" value="ECO:0007669"/>
    <property type="project" value="UniProtKB-KW"/>
</dbReference>
<dbReference type="PANTHER" id="PTHR43798:SF33">
    <property type="entry name" value="HYDROLASE, PUTATIVE (AFU_ORTHOLOGUE AFUA_2G14860)-RELATED"/>
    <property type="match status" value="1"/>
</dbReference>
<dbReference type="PRINTS" id="PR00111">
    <property type="entry name" value="ABHYDROLASE"/>
</dbReference>
<dbReference type="PANTHER" id="PTHR43798">
    <property type="entry name" value="MONOACYLGLYCEROL LIPASE"/>
    <property type="match status" value="1"/>
</dbReference>
<dbReference type="STRING" id="1123501.Wenmar_01573"/>
<feature type="domain" description="AB hydrolase-1" evidence="1">
    <location>
        <begin position="57"/>
        <end position="287"/>
    </location>
</feature>
<sequence length="303" mass="32761">MIWWLIAALVVAGIAALPFWLESRRGPPDAPRGGEILDLPQGDTYREWHGPSRGARVVAIHGLTTPSPVWGALAAGLGRLGYRTLTYDHLGRGASDNPAEPQDADHYVRHLHDLLGAEGLVEDVTLIGYSMGASVAVAYAAAHPERIKRVILLAPAGIVTPRINSSFAVRWRGIGDWYYLATEPARFRAELRHVGRTPAVPDLPAVMAAQTRRRGFFPSILASRRGILSGPREAEHRKLAKDGVPLVAIWAAQDEVIPLSGLGRLAEWNRAAKQEVVAGAGHGLPYTHSDEVLALLSGILQEP</sequence>
<keyword evidence="2" id="KW-0808">Transferase</keyword>
<keyword evidence="2" id="KW-0012">Acyltransferase</keyword>
<reference evidence="2 3" key="1">
    <citation type="submission" date="2013-01" db="EMBL/GenBank/DDBJ databases">
        <authorList>
            <person name="Fiebig A."/>
            <person name="Goeker M."/>
            <person name="Klenk H.-P.P."/>
        </authorList>
    </citation>
    <scope>NUCLEOTIDE SEQUENCE [LARGE SCALE GENOMIC DNA]</scope>
    <source>
        <strain evidence="2 3">DSM 24838</strain>
    </source>
</reference>
<comment type="caution">
    <text evidence="2">The sequence shown here is derived from an EMBL/GenBank/DDBJ whole genome shotgun (WGS) entry which is preliminary data.</text>
</comment>
<keyword evidence="2" id="KW-0378">Hydrolase</keyword>
<dbReference type="PATRIC" id="fig|1123501.6.peg.1666"/>
<name>A0A0D0QG33_9RHOB</name>
<evidence type="ECO:0000259" key="1">
    <source>
        <dbReference type="Pfam" id="PF00561"/>
    </source>
</evidence>
<dbReference type="RefSeq" id="WP_018301064.1">
    <property type="nucleotide sequence ID" value="NZ_KB902276.1"/>
</dbReference>
<evidence type="ECO:0000313" key="3">
    <source>
        <dbReference type="Proteomes" id="UP000035100"/>
    </source>
</evidence>
<dbReference type="AlphaFoldDB" id="A0A0D0QG33"/>
<dbReference type="Proteomes" id="UP000035100">
    <property type="component" value="Unassembled WGS sequence"/>
</dbReference>
<dbReference type="SUPFAM" id="SSF53474">
    <property type="entry name" value="alpha/beta-Hydrolases"/>
    <property type="match status" value="1"/>
</dbReference>
<dbReference type="eggNOG" id="COG2267">
    <property type="taxonomic scope" value="Bacteria"/>
</dbReference>
<dbReference type="Gene3D" id="3.40.50.1820">
    <property type="entry name" value="alpha/beta hydrolase"/>
    <property type="match status" value="1"/>
</dbReference>
<proteinExistence type="predicted"/>
<dbReference type="EMBL" id="AONG01000008">
    <property type="protein sequence ID" value="KIQ70003.1"/>
    <property type="molecule type" value="Genomic_DNA"/>
</dbReference>
<dbReference type="InterPro" id="IPR050266">
    <property type="entry name" value="AB_hydrolase_sf"/>
</dbReference>
<organism evidence="2 3">
    <name type="scientific">Wenxinia marina DSM 24838</name>
    <dbReference type="NCBI Taxonomy" id="1123501"/>
    <lineage>
        <taxon>Bacteria</taxon>
        <taxon>Pseudomonadati</taxon>
        <taxon>Pseudomonadota</taxon>
        <taxon>Alphaproteobacteria</taxon>
        <taxon>Rhodobacterales</taxon>
        <taxon>Roseobacteraceae</taxon>
        <taxon>Wenxinia</taxon>
    </lineage>
</organism>
<dbReference type="OrthoDB" id="7267294at2"/>
<keyword evidence="3" id="KW-1185">Reference proteome</keyword>
<evidence type="ECO:0000313" key="2">
    <source>
        <dbReference type="EMBL" id="KIQ70003.1"/>
    </source>
</evidence>
<dbReference type="GO" id="GO:0016020">
    <property type="term" value="C:membrane"/>
    <property type="evidence" value="ECO:0007669"/>
    <property type="project" value="TreeGrafter"/>
</dbReference>
<gene>
    <name evidence="2" type="ORF">Wenmar_01573</name>
</gene>
<protein>
    <submittedName>
        <fullName evidence="2">Putative hydrolase or acyltransferase (Alpha/beta hydrolase superfamily)</fullName>
    </submittedName>
</protein>
<dbReference type="InterPro" id="IPR029058">
    <property type="entry name" value="AB_hydrolase_fold"/>
</dbReference>
<dbReference type="GO" id="GO:0016746">
    <property type="term" value="F:acyltransferase activity"/>
    <property type="evidence" value="ECO:0007669"/>
    <property type="project" value="UniProtKB-KW"/>
</dbReference>